<protein>
    <submittedName>
        <fullName evidence="2">Sensor domain-containing phosphodiesterase</fullName>
    </submittedName>
</protein>
<evidence type="ECO:0000313" key="2">
    <source>
        <dbReference type="EMBL" id="PWI31892.1"/>
    </source>
</evidence>
<comment type="caution">
    <text evidence="2">The sequence shown here is derived from an EMBL/GenBank/DDBJ whole genome shotgun (WGS) entry which is preliminary data.</text>
</comment>
<organism evidence="2 3">
    <name type="scientific">Vibrio albus</name>
    <dbReference type="NCBI Taxonomy" id="2200953"/>
    <lineage>
        <taxon>Bacteria</taxon>
        <taxon>Pseudomonadati</taxon>
        <taxon>Pseudomonadota</taxon>
        <taxon>Gammaproteobacteria</taxon>
        <taxon>Vibrionales</taxon>
        <taxon>Vibrionaceae</taxon>
        <taxon>Vibrio</taxon>
    </lineage>
</organism>
<dbReference type="SMART" id="SM00267">
    <property type="entry name" value="GGDEF"/>
    <property type="match status" value="1"/>
</dbReference>
<dbReference type="Pfam" id="PF08495">
    <property type="entry name" value="FIST"/>
    <property type="match status" value="1"/>
</dbReference>
<dbReference type="SUPFAM" id="SSF55073">
    <property type="entry name" value="Nucleotide cyclase"/>
    <property type="match status" value="1"/>
</dbReference>
<evidence type="ECO:0000259" key="1">
    <source>
        <dbReference type="PROSITE" id="PS50883"/>
    </source>
</evidence>
<dbReference type="SUPFAM" id="SSF141868">
    <property type="entry name" value="EAL domain-like"/>
    <property type="match status" value="1"/>
</dbReference>
<dbReference type="InterPro" id="IPR013702">
    <property type="entry name" value="FIST_domain_N"/>
</dbReference>
<keyword evidence="3" id="KW-1185">Reference proteome</keyword>
<dbReference type="Gene3D" id="3.20.20.450">
    <property type="entry name" value="EAL domain"/>
    <property type="match status" value="1"/>
</dbReference>
<gene>
    <name evidence="2" type="ORF">DI392_18615</name>
</gene>
<dbReference type="GO" id="GO:0071111">
    <property type="term" value="F:cyclic-guanylate-specific phosphodiesterase activity"/>
    <property type="evidence" value="ECO:0007669"/>
    <property type="project" value="InterPro"/>
</dbReference>
<dbReference type="SMART" id="SM00052">
    <property type="entry name" value="EAL"/>
    <property type="match status" value="1"/>
</dbReference>
<accession>A0A2U3B542</accession>
<proteinExistence type="predicted"/>
<dbReference type="RefSeq" id="WP_109321195.1">
    <property type="nucleotide sequence ID" value="NZ_QFWT01000014.1"/>
</dbReference>
<name>A0A2U3B542_9VIBR</name>
<dbReference type="EMBL" id="QFWT01000014">
    <property type="protein sequence ID" value="PWI31892.1"/>
    <property type="molecule type" value="Genomic_DNA"/>
</dbReference>
<dbReference type="InterPro" id="IPR035919">
    <property type="entry name" value="EAL_sf"/>
</dbReference>
<evidence type="ECO:0000313" key="3">
    <source>
        <dbReference type="Proteomes" id="UP000245362"/>
    </source>
</evidence>
<sequence>MQSISFLVSNPDQLHEKLYGLTQPSGTSLLIQIYSTQSPDLVAEYSRQLSAVLPEAVTIGQSTRCLINDGELCPYGTLVLLTTFTTASLTSAAQLYSMDYASDSLSLEQQLRISPSTKAIISFAEPVKENEQLLYSAFNANALSIPVAGGIADHTEYGHWVLSGNSIIRNGYVAVAIHSEQLHVWQNHFHEWNAIGRQFTVTAAQDNRVLSLDNQPVHDIYNRYLADNHTIHFQHIKHFPLLRGEHEQQNIFFPARVHKDGSIEFKEPTDTLHTPLSVGDEVRFCYNHPSLTIEQVRLSAYQLSEEFPESIFVYNCSSRLAFMPGNNEITPFDTISKAQGTYCSGELCRDNKQQKIVHHSLTYLAMREGDLPPGHTPAPIPENKNPISPLFSLIRNAINDIDAMQKNMEQQLAEKTQKLTDSYRIEHRTGLPNRVALKERLATMSLYEHLICIKLNNFTHINEKYGYQVGDQLLRDLSDYNKVQLEEKIGDAIQLFSIGVGEWAALFKSGSSSAALRRRFYEFAEQIEHINFKPHGLSEIDYLSVSVTGGLFSRRDYPGASIDEILLKSIEARRHAMKNNRHMCNAKILQHEINSKRSQLSWLSRVSRAVVNNQVIAYAQPIVEAYDHRTSSLECLVRIREDDQIIPPGKFLPVIEGTHMYTRLSRQMINTTFELMRTRTESFSINLSPQDMMSDNTIQLLEKHLITMATPHRVGLEVLETEQIKDYGRMIEVCDHLRTLGARIIVDDFGSGYSNIDEIIKLEPQVIKIDGSLIRTIDTDKRQRKIAQTMIQLCQVFGAKTVAEFVHNEAVCTIAEDMGVDYLQGYYLGCPERLM</sequence>
<dbReference type="PROSITE" id="PS50883">
    <property type="entry name" value="EAL"/>
    <property type="match status" value="1"/>
</dbReference>
<dbReference type="Pfam" id="PF00990">
    <property type="entry name" value="GGDEF"/>
    <property type="match status" value="1"/>
</dbReference>
<reference evidence="2 3" key="1">
    <citation type="submission" date="2018-05" db="EMBL/GenBank/DDBJ databases">
        <title>Vibrio limimaris sp. nov., isolated from marine sediment.</title>
        <authorList>
            <person name="Li C.-M."/>
        </authorList>
    </citation>
    <scope>NUCLEOTIDE SEQUENCE [LARGE SCALE GENOMIC DNA]</scope>
    <source>
        <strain evidence="2 3">E4404</strain>
    </source>
</reference>
<dbReference type="Proteomes" id="UP000245362">
    <property type="component" value="Unassembled WGS sequence"/>
</dbReference>
<dbReference type="Pfam" id="PF00563">
    <property type="entry name" value="EAL"/>
    <property type="match status" value="1"/>
</dbReference>
<dbReference type="InterPro" id="IPR029787">
    <property type="entry name" value="Nucleotide_cyclase"/>
</dbReference>
<dbReference type="CDD" id="cd01948">
    <property type="entry name" value="EAL"/>
    <property type="match status" value="1"/>
</dbReference>
<dbReference type="AlphaFoldDB" id="A0A2U3B542"/>
<dbReference type="Gene3D" id="3.30.70.270">
    <property type="match status" value="1"/>
</dbReference>
<dbReference type="InterPro" id="IPR050706">
    <property type="entry name" value="Cyclic-di-GMP_PDE-like"/>
</dbReference>
<dbReference type="OrthoDB" id="5894408at2"/>
<dbReference type="InterPro" id="IPR000160">
    <property type="entry name" value="GGDEF_dom"/>
</dbReference>
<dbReference type="SMART" id="SM00897">
    <property type="entry name" value="FIST"/>
    <property type="match status" value="1"/>
</dbReference>
<dbReference type="PANTHER" id="PTHR33121">
    <property type="entry name" value="CYCLIC DI-GMP PHOSPHODIESTERASE PDEF"/>
    <property type="match status" value="1"/>
</dbReference>
<feature type="domain" description="EAL" evidence="1">
    <location>
        <begin position="599"/>
        <end position="835"/>
    </location>
</feature>
<dbReference type="InterPro" id="IPR043128">
    <property type="entry name" value="Rev_trsase/Diguanyl_cyclase"/>
</dbReference>
<dbReference type="InterPro" id="IPR001633">
    <property type="entry name" value="EAL_dom"/>
</dbReference>
<dbReference type="PANTHER" id="PTHR33121:SF79">
    <property type="entry name" value="CYCLIC DI-GMP PHOSPHODIESTERASE PDED-RELATED"/>
    <property type="match status" value="1"/>
</dbReference>